<evidence type="ECO:0000256" key="9">
    <source>
        <dbReference type="ARBA" id="ARBA00024046"/>
    </source>
</evidence>
<organism evidence="16 17">
    <name type="scientific">Xylaria grammica</name>
    <dbReference type="NCBI Taxonomy" id="363999"/>
    <lineage>
        <taxon>Eukaryota</taxon>
        <taxon>Fungi</taxon>
        <taxon>Dikarya</taxon>
        <taxon>Ascomycota</taxon>
        <taxon>Pezizomycotina</taxon>
        <taxon>Sordariomycetes</taxon>
        <taxon>Xylariomycetidae</taxon>
        <taxon>Xylariales</taxon>
        <taxon>Xylariaceae</taxon>
        <taxon>Xylaria</taxon>
    </lineage>
</organism>
<dbReference type="InterPro" id="IPR013761">
    <property type="entry name" value="SAM/pointed_sf"/>
</dbReference>
<reference evidence="16 17" key="1">
    <citation type="submission" date="2018-12" db="EMBL/GenBank/DDBJ databases">
        <title>Draft genome sequence of Xylaria grammica IHI A82.</title>
        <authorList>
            <person name="Buettner E."/>
            <person name="Kellner H."/>
        </authorList>
    </citation>
    <scope>NUCLEOTIDE SEQUENCE [LARGE SCALE GENOMIC DNA]</scope>
    <source>
        <strain evidence="16 17">IHI A82</strain>
    </source>
</reference>
<keyword evidence="4" id="KW-0813">Transport</keyword>
<proteinExistence type="inferred from homology"/>
<dbReference type="PROSITE" id="PS50105">
    <property type="entry name" value="SAM_DOMAIN"/>
    <property type="match status" value="1"/>
</dbReference>
<feature type="region of interest" description="Disordered" evidence="14">
    <location>
        <begin position="1323"/>
        <end position="1387"/>
    </location>
</feature>
<dbReference type="GO" id="GO:0000166">
    <property type="term" value="F:nucleotide binding"/>
    <property type="evidence" value="ECO:0007669"/>
    <property type="project" value="UniProtKB-KW"/>
</dbReference>
<dbReference type="GO" id="GO:0015031">
    <property type="term" value="P:protein transport"/>
    <property type="evidence" value="ECO:0007669"/>
    <property type="project" value="UniProtKB-KW"/>
</dbReference>
<evidence type="ECO:0000256" key="1">
    <source>
        <dbReference type="ARBA" id="ARBA00004201"/>
    </source>
</evidence>
<dbReference type="STRING" id="363999.A0A439D0P2"/>
<dbReference type="InterPro" id="IPR001660">
    <property type="entry name" value="SAM"/>
</dbReference>
<feature type="compositionally biased region" description="Polar residues" evidence="14">
    <location>
        <begin position="308"/>
        <end position="319"/>
    </location>
</feature>
<dbReference type="InterPro" id="IPR019734">
    <property type="entry name" value="TPR_rpt"/>
</dbReference>
<dbReference type="CDD" id="cd09556">
    <property type="entry name" value="SAM_VTS1_fungal"/>
    <property type="match status" value="1"/>
</dbReference>
<evidence type="ECO:0000256" key="12">
    <source>
        <dbReference type="ARBA" id="ARBA00073291"/>
    </source>
</evidence>
<dbReference type="EMBL" id="RYZI01000223">
    <property type="protein sequence ID" value="RWA08025.1"/>
    <property type="molecule type" value="Genomic_DNA"/>
</dbReference>
<dbReference type="InterPro" id="IPR039340">
    <property type="entry name" value="Tfc4/TFIIIC-102/Sfc4"/>
</dbReference>
<feature type="region of interest" description="Disordered" evidence="14">
    <location>
        <begin position="841"/>
        <end position="903"/>
    </location>
</feature>
<keyword evidence="5" id="KW-0963">Cytoplasm</keyword>
<dbReference type="GO" id="GO:0003729">
    <property type="term" value="F:mRNA binding"/>
    <property type="evidence" value="ECO:0007669"/>
    <property type="project" value="InterPro"/>
</dbReference>
<keyword evidence="6" id="KW-0547">Nucleotide-binding</keyword>
<dbReference type="Pfam" id="PF13181">
    <property type="entry name" value="TPR_8"/>
    <property type="match status" value="1"/>
</dbReference>
<evidence type="ECO:0000256" key="5">
    <source>
        <dbReference type="ARBA" id="ARBA00022490"/>
    </source>
</evidence>
<dbReference type="Pfam" id="PF25479">
    <property type="entry name" value="Vts1"/>
    <property type="match status" value="1"/>
</dbReference>
<accession>A0A439D0P2</accession>
<comment type="caution">
    <text evidence="16">The sequence shown here is derived from an EMBL/GenBank/DDBJ whole genome shotgun (WGS) entry which is preliminary data.</text>
</comment>
<evidence type="ECO:0000256" key="14">
    <source>
        <dbReference type="SAM" id="MobiDB-lite"/>
    </source>
</evidence>
<evidence type="ECO:0000256" key="11">
    <source>
        <dbReference type="ARBA" id="ARBA00054767"/>
    </source>
</evidence>
<feature type="compositionally biased region" description="Low complexity" evidence="14">
    <location>
        <begin position="273"/>
        <end position="290"/>
    </location>
</feature>
<feature type="region of interest" description="Disordered" evidence="14">
    <location>
        <begin position="805"/>
        <end position="824"/>
    </location>
</feature>
<feature type="compositionally biased region" description="Acidic residues" evidence="14">
    <location>
        <begin position="1327"/>
        <end position="1343"/>
    </location>
</feature>
<dbReference type="GO" id="GO:0000932">
    <property type="term" value="C:P-body"/>
    <property type="evidence" value="ECO:0007669"/>
    <property type="project" value="UniProtKB-SubCell"/>
</dbReference>
<feature type="region of interest" description="Disordered" evidence="14">
    <location>
        <begin position="179"/>
        <end position="204"/>
    </location>
</feature>
<feature type="compositionally biased region" description="Polar residues" evidence="14">
    <location>
        <begin position="222"/>
        <end position="235"/>
    </location>
</feature>
<feature type="compositionally biased region" description="Polar residues" evidence="14">
    <location>
        <begin position="652"/>
        <end position="661"/>
    </location>
</feature>
<comment type="similarity">
    <text evidence="3">Belongs to the VTS1 family.</text>
</comment>
<comment type="function">
    <text evidence="11">RNA-binding protein involved in post-transcriptional regulation through transcript degradation.</text>
</comment>
<dbReference type="InterPro" id="IPR037635">
    <property type="entry name" value="VTS1_SAM"/>
</dbReference>
<evidence type="ECO:0000256" key="13">
    <source>
        <dbReference type="PROSITE-ProRule" id="PRU00339"/>
    </source>
</evidence>
<evidence type="ECO:0000259" key="15">
    <source>
        <dbReference type="PROSITE" id="PS50105"/>
    </source>
</evidence>
<feature type="compositionally biased region" description="Basic residues" evidence="14">
    <location>
        <begin position="1354"/>
        <end position="1373"/>
    </location>
</feature>
<keyword evidence="17" id="KW-1185">Reference proteome</keyword>
<feature type="compositionally biased region" description="Low complexity" evidence="14">
    <location>
        <begin position="41"/>
        <end position="51"/>
    </location>
</feature>
<evidence type="ECO:0000256" key="7">
    <source>
        <dbReference type="ARBA" id="ARBA00022884"/>
    </source>
</evidence>
<protein>
    <recommendedName>
        <fullName evidence="10">RNA-binding protein VTS1</fullName>
    </recommendedName>
    <alternativeName>
        <fullName evidence="12">RNA-binding protein vts1</fullName>
    </alternativeName>
</protein>
<feature type="repeat" description="TPR" evidence="13">
    <location>
        <begin position="1253"/>
        <end position="1286"/>
    </location>
</feature>
<evidence type="ECO:0000256" key="6">
    <source>
        <dbReference type="ARBA" id="ARBA00022741"/>
    </source>
</evidence>
<dbReference type="Gene3D" id="1.25.40.10">
    <property type="entry name" value="Tetratricopeptide repeat domain"/>
    <property type="match status" value="3"/>
</dbReference>
<feature type="repeat" description="TPR" evidence="13">
    <location>
        <begin position="1660"/>
        <end position="1693"/>
    </location>
</feature>
<feature type="compositionally biased region" description="Basic and acidic residues" evidence="14">
    <location>
        <begin position="851"/>
        <end position="871"/>
    </location>
</feature>
<dbReference type="InterPro" id="IPR057327">
    <property type="entry name" value="Vts1_dom"/>
</dbReference>
<evidence type="ECO:0000256" key="4">
    <source>
        <dbReference type="ARBA" id="ARBA00022448"/>
    </source>
</evidence>
<evidence type="ECO:0000256" key="3">
    <source>
        <dbReference type="ARBA" id="ARBA00007325"/>
    </source>
</evidence>
<evidence type="ECO:0000256" key="2">
    <source>
        <dbReference type="ARBA" id="ARBA00004514"/>
    </source>
</evidence>
<dbReference type="SUPFAM" id="SSF47769">
    <property type="entry name" value="SAM/Pointed domain"/>
    <property type="match status" value="1"/>
</dbReference>
<feature type="region of interest" description="Disordered" evidence="14">
    <location>
        <begin position="220"/>
        <end position="326"/>
    </location>
</feature>
<dbReference type="SMART" id="SM00028">
    <property type="entry name" value="TPR"/>
    <property type="match status" value="6"/>
</dbReference>
<feature type="domain" description="SAM" evidence="15">
    <location>
        <begin position="517"/>
        <end position="578"/>
    </location>
</feature>
<feature type="region of interest" description="Disordered" evidence="14">
    <location>
        <begin position="631"/>
        <end position="670"/>
    </location>
</feature>
<sequence>MNRNSTPEATTASSLRPPSSRTVGASSNLRASADMAALTGSSASSRIRPSSDFYGQQGQGQGTTDIDSPQDKMTQQWIADIDQYETTLEEMAAATLDQDFKDELSAIEQWFRVLSEAERTAALYALLQQTTQVQIRFFIQVLQQMGKNHPMSGVLSPANFDKDPMSNRLSDAMNKLNVGSTRNSLTQPQPSTKRHSGLDPSAINSMFPDAAAAIATEKARFTQKTGNQPPSNRNSAAVDPRSSLVAPTISAPSEGIDTTGQNLNSPWGNTHDQGVSQPKPSSSGQPPMGQFVQPPPSAGLRSPRPQLGGNSNIQSTTLNAPDKSASELPLLSPYGAGSGNWASMVNTPMNATFSQGNTPHQADMVANATAMKLAALSTVNNRFALDDVRKYRRARSNDANGQNLGVSAGPQVPNIPGANIVMVNEHGQLLNRDQILALQNQQVMGGFGAQRSRPNSPGIALQPAGFAQQMPFASPQNNGFLSVPEGYLSDHSELNRGRSPRGRRGTSKPPEDPTDPTLLQDIPSWLRSLRLHKYTDNLKDMKWTDLIELDDEALEKRGVNALGARRKMLKVFEQVKDAKAEGTQSECTALPLTLTLDDQPLFGLGMRFDLTGLWGWCMRVVRSLPKAHFNGGRRLPSFRPSQVQDKDDGDIGQTSQLNADHNNGAPISRTLPPSRYLDPFILADDGYRSQLSPNQPTHAIENDVPGKVTTTPNNLVSILPKPNSTGAQGAFPAAVWNSQINVARKRKAEDDFIDPRLSKAPRSNYTGSPDVGAAPRYVYPAPFTIPGAAHHSLLGQGYATNADQGTNAVGTHQPIRTPGLGVDNSILDSATDALLERQLGLQDGSDEESESEIRQEGPSRYHDEDDGEPQRGRRGRGRGRGGRGRGRGARRGPRKAAEPTGDVKYRINMASNAYMDGRLDEAIEWVEDAIRINAETYRAWTLLASFLEEKGDPKGSFTARVFSCHLQPKHVEGWLHCAEIGIELRDELPQDAAHFLEQVSICYSAALRADINNRQARHGRAAIAAERGQIRTAAKDYLYLLEHGQYDVHALRSYAEMTMILASTGKRDFYKPSSAIDWYSRAFTHFRDNGVDDRHPLRWQDINYFAGLLSYVEHTKDALYELKSLARWLLGRSDESFWDDWQDDDREWDTDSVRRTEFEDFQYGKYPESSYGSGLPLDLRTKLAVYRLKLGDIDEARRHISHLDPEGPNGIEVLSNEPHLLAEIGSALYESDLRVMALRFFEPLLSVPGVLDSAALLAAGRCYLDTGDKRQAEECFGTAIDADESNDEASIDARYELAKMYEAAREEQEAYILVNEALRLQQAHDEAEGEDDEEDVGEYQGSDDDTRNRPRAGAARKARPRNQRAPRRLKPRIPRLGDDGHEVRRSRPRRKVFGRTEEVTLEEKHRAEELTAAWKTVHSARERVDDMNGTSPSDAFMRAAKELVDDFRSCKGFYSWEKYLTHLGIDEDKQVYVSRNRNLIEMKERLSHNLNPYGPNTERQLGERTAVSYRGVSFSEWLDLFLEYAIGLAHYERFQESYQVCESARDAEVFAKNKEDMFLIHVTWAACALRARDEETCVAAARFLMRDRQFDSDPFRMFAALCRLCPSPASWYASGPVQKYMLRQIKLMDRALVSGGGEDSEEEETKANGGRLYPSKELDVTLLVLYGHILFVSNSFTYALNYFLRAYSIDPTNQMILLSVGQCYIHYALKRQSENRQYLLVQGFVFLHRYYDMKVSSIDAAERQEAHYNMARSYHAIGIPHLAAEFYQRVLRDLPDDSMPSMLGNNDLSQEAAYNLQQICWAGGDLDAVKSLSERYLTL</sequence>
<feature type="compositionally biased region" description="Polar residues" evidence="14">
    <location>
        <begin position="1"/>
        <end position="30"/>
    </location>
</feature>
<dbReference type="PROSITE" id="PS50005">
    <property type="entry name" value="TPR"/>
    <property type="match status" value="2"/>
</dbReference>
<keyword evidence="8" id="KW-0653">Protein transport</keyword>
<keyword evidence="13" id="KW-0802">TPR repeat</keyword>
<dbReference type="Pfam" id="PF07647">
    <property type="entry name" value="SAM_2"/>
    <property type="match status" value="1"/>
</dbReference>
<evidence type="ECO:0000256" key="10">
    <source>
        <dbReference type="ARBA" id="ARBA00024136"/>
    </source>
</evidence>
<dbReference type="GO" id="GO:0006383">
    <property type="term" value="P:transcription by RNA polymerase III"/>
    <property type="evidence" value="ECO:0007669"/>
    <property type="project" value="InterPro"/>
</dbReference>
<dbReference type="Gene3D" id="1.10.150.50">
    <property type="entry name" value="Transcription Factor, Ets-1"/>
    <property type="match status" value="1"/>
</dbReference>
<dbReference type="PANTHER" id="PTHR23082:SF0">
    <property type="entry name" value="GENERAL TRANSCRIPTION FACTOR 3C POLYPEPTIDE 3"/>
    <property type="match status" value="1"/>
</dbReference>
<feature type="compositionally biased region" description="Basic residues" evidence="14">
    <location>
        <begin position="872"/>
        <end position="894"/>
    </location>
</feature>
<feature type="compositionally biased region" description="Polar residues" evidence="14">
    <location>
        <begin position="179"/>
        <end position="191"/>
    </location>
</feature>
<feature type="compositionally biased region" description="Basic and acidic residues" evidence="14">
    <location>
        <begin position="1375"/>
        <end position="1385"/>
    </location>
</feature>
<name>A0A439D0P2_9PEZI</name>
<dbReference type="SMART" id="SM00454">
    <property type="entry name" value="SAM"/>
    <property type="match status" value="1"/>
</dbReference>
<keyword evidence="7" id="KW-0694">RNA-binding</keyword>
<feature type="region of interest" description="Disordered" evidence="14">
    <location>
        <begin position="470"/>
        <end position="519"/>
    </location>
</feature>
<dbReference type="SUPFAM" id="SSF48452">
    <property type="entry name" value="TPR-like"/>
    <property type="match status" value="2"/>
</dbReference>
<evidence type="ECO:0000256" key="8">
    <source>
        <dbReference type="ARBA" id="ARBA00022927"/>
    </source>
</evidence>
<dbReference type="GO" id="GO:0043488">
    <property type="term" value="P:regulation of mRNA stability"/>
    <property type="evidence" value="ECO:0007669"/>
    <property type="project" value="InterPro"/>
</dbReference>
<comment type="subcellular location">
    <subcellularLocation>
        <location evidence="1">Cytoplasm</location>
        <location evidence="1">P-body</location>
    </subcellularLocation>
    <subcellularLocation>
        <location evidence="2">Cytoplasm</location>
        <location evidence="2">Cytosol</location>
    </subcellularLocation>
</comment>
<feature type="compositionally biased region" description="Polar residues" evidence="14">
    <location>
        <begin position="256"/>
        <end position="272"/>
    </location>
</feature>
<dbReference type="InterPro" id="IPR011990">
    <property type="entry name" value="TPR-like_helical_dom_sf"/>
</dbReference>
<feature type="region of interest" description="Disordered" evidence="14">
    <location>
        <begin position="1"/>
        <end position="71"/>
    </location>
</feature>
<dbReference type="FunFam" id="1.10.150.50:FF:000033">
    <property type="entry name" value="Protein vts1, variant"/>
    <property type="match status" value="1"/>
</dbReference>
<comment type="subunit">
    <text evidence="9">Monomer. Binds to RNA.</text>
</comment>
<dbReference type="GO" id="GO:0000127">
    <property type="term" value="C:transcription factor TFIIIC complex"/>
    <property type="evidence" value="ECO:0007669"/>
    <property type="project" value="TreeGrafter"/>
</dbReference>
<dbReference type="Proteomes" id="UP000286045">
    <property type="component" value="Unassembled WGS sequence"/>
</dbReference>
<dbReference type="GO" id="GO:0005829">
    <property type="term" value="C:cytosol"/>
    <property type="evidence" value="ECO:0007669"/>
    <property type="project" value="UniProtKB-SubCell"/>
</dbReference>
<evidence type="ECO:0000313" key="16">
    <source>
        <dbReference type="EMBL" id="RWA08025.1"/>
    </source>
</evidence>
<gene>
    <name evidence="16" type="ORF">EKO27_g7091</name>
</gene>
<evidence type="ECO:0000313" key="17">
    <source>
        <dbReference type="Proteomes" id="UP000286045"/>
    </source>
</evidence>
<dbReference type="PANTHER" id="PTHR23082">
    <property type="entry name" value="TRANSCRIPTION INITIATION FACTOR IIIC TFIIIC , POLYPEPTIDE 3-RELATED"/>
    <property type="match status" value="1"/>
</dbReference>